<evidence type="ECO:0000256" key="1">
    <source>
        <dbReference type="SAM" id="MobiDB-lite"/>
    </source>
</evidence>
<feature type="chain" id="PRO_5031256066" evidence="2">
    <location>
        <begin position="27"/>
        <end position="244"/>
    </location>
</feature>
<dbReference type="PROSITE" id="PS51257">
    <property type="entry name" value="PROKAR_LIPOPROTEIN"/>
    <property type="match status" value="1"/>
</dbReference>
<organism evidence="3 4">
    <name type="scientific">Microbacterium ginsengiterrae</name>
    <dbReference type="NCBI Taxonomy" id="546115"/>
    <lineage>
        <taxon>Bacteria</taxon>
        <taxon>Bacillati</taxon>
        <taxon>Actinomycetota</taxon>
        <taxon>Actinomycetes</taxon>
        <taxon>Micrococcales</taxon>
        <taxon>Microbacteriaceae</taxon>
        <taxon>Microbacterium</taxon>
    </lineage>
</organism>
<feature type="signal peptide" evidence="2">
    <location>
        <begin position="1"/>
        <end position="26"/>
    </location>
</feature>
<evidence type="ECO:0000313" key="3">
    <source>
        <dbReference type="EMBL" id="MBB5743173.1"/>
    </source>
</evidence>
<evidence type="ECO:0000256" key="2">
    <source>
        <dbReference type="SAM" id="SignalP"/>
    </source>
</evidence>
<name>A0A7W9FD62_9MICO</name>
<proteinExistence type="predicted"/>
<dbReference type="RefSeq" id="WP_184282935.1">
    <property type="nucleotide sequence ID" value="NZ_BAAAPG010000001.1"/>
</dbReference>
<reference evidence="3 4" key="1">
    <citation type="submission" date="2020-08" db="EMBL/GenBank/DDBJ databases">
        <title>Sequencing the genomes of 1000 actinobacteria strains.</title>
        <authorList>
            <person name="Klenk H.-P."/>
        </authorList>
    </citation>
    <scope>NUCLEOTIDE SEQUENCE [LARGE SCALE GENOMIC DNA]</scope>
    <source>
        <strain evidence="3 4">DSM 24823</strain>
    </source>
</reference>
<comment type="caution">
    <text evidence="3">The sequence shown here is derived from an EMBL/GenBank/DDBJ whole genome shotgun (WGS) entry which is preliminary data.</text>
</comment>
<gene>
    <name evidence="3" type="ORF">HD600_001670</name>
</gene>
<dbReference type="EMBL" id="JACHMU010000001">
    <property type="protein sequence ID" value="MBB5743173.1"/>
    <property type="molecule type" value="Genomic_DNA"/>
</dbReference>
<keyword evidence="2" id="KW-0732">Signal</keyword>
<accession>A0A7W9FD62</accession>
<dbReference type="Proteomes" id="UP000517712">
    <property type="component" value="Unassembled WGS sequence"/>
</dbReference>
<keyword evidence="4" id="KW-1185">Reference proteome</keyword>
<dbReference type="AlphaFoldDB" id="A0A7W9FD62"/>
<feature type="region of interest" description="Disordered" evidence="1">
    <location>
        <begin position="27"/>
        <end position="52"/>
    </location>
</feature>
<evidence type="ECO:0000313" key="4">
    <source>
        <dbReference type="Proteomes" id="UP000517712"/>
    </source>
</evidence>
<feature type="compositionally biased region" description="Polar residues" evidence="1">
    <location>
        <begin position="32"/>
        <end position="48"/>
    </location>
</feature>
<sequence length="244" mass="25130">MKNPTRLVLSAAAALAAALIVTGCTASPGEQGPTSSAEPDDTGSTSTPADGDDFEAAWLDDGRMFAIVTWGSSTCIPFVDEVSAEGQNVTVALTLSSDQQACTADFAPRASVGALPEGVDPTKDVEFLVTLDEITDDVDLDGNPALTGVPGEATDYEPSAGWFDDAGIVLLTWGSSGCPPVVESIDTQATGATVNFKTEDRACTMDMAPRATLIGLEGEVDDDADYTLTLVGDDLDATVDVLRG</sequence>
<protein>
    <submittedName>
        <fullName evidence="3">Uncharacterized protein</fullName>
    </submittedName>
</protein>